<sequence length="46" mass="5050">MNLTDERIRLGAAMMLLKRHGDRAPMMLANRIGELALEGDEVGIAV</sequence>
<name>T0J0L8_9SPHN</name>
<reference evidence="1 2" key="1">
    <citation type="journal article" date="2013" name="Genome Announc.">
        <title>Draft Genome Sequence of Sphingobium ummariense Strain RL-3, a Hexachlorocyclohexane-Degrading Bacterium.</title>
        <authorList>
            <person name="Kohli P."/>
            <person name="Dua A."/>
            <person name="Sangwan N."/>
            <person name="Oldach P."/>
            <person name="Khurana J.P."/>
            <person name="Lal R."/>
        </authorList>
    </citation>
    <scope>NUCLEOTIDE SEQUENCE [LARGE SCALE GENOMIC DNA]</scope>
    <source>
        <strain evidence="1 2">RL-3</strain>
    </source>
</reference>
<dbReference type="PATRIC" id="fig|1346791.3.peg.3877"/>
<dbReference type="AlphaFoldDB" id="T0J0L8"/>
<comment type="caution">
    <text evidence="1">The sequence shown here is derived from an EMBL/GenBank/DDBJ whole genome shotgun (WGS) entry which is preliminary data.</text>
</comment>
<gene>
    <name evidence="1" type="ORF">M529_20075</name>
</gene>
<dbReference type="RefSeq" id="WP_021319607.1">
    <property type="nucleotide sequence ID" value="NZ_AUWY01000121.1"/>
</dbReference>
<accession>T0J0L8</accession>
<protein>
    <submittedName>
        <fullName evidence="1">Uncharacterized protein</fullName>
    </submittedName>
</protein>
<keyword evidence="2" id="KW-1185">Reference proteome</keyword>
<dbReference type="EMBL" id="AUWY01000121">
    <property type="protein sequence ID" value="EQB30362.1"/>
    <property type="molecule type" value="Genomic_DNA"/>
</dbReference>
<proteinExistence type="predicted"/>
<evidence type="ECO:0000313" key="1">
    <source>
        <dbReference type="EMBL" id="EQB30362.1"/>
    </source>
</evidence>
<dbReference type="STRING" id="1346791.M529_20075"/>
<organism evidence="1 2">
    <name type="scientific">Sphingobium ummariense RL-3</name>
    <dbReference type="NCBI Taxonomy" id="1346791"/>
    <lineage>
        <taxon>Bacteria</taxon>
        <taxon>Pseudomonadati</taxon>
        <taxon>Pseudomonadota</taxon>
        <taxon>Alphaproteobacteria</taxon>
        <taxon>Sphingomonadales</taxon>
        <taxon>Sphingomonadaceae</taxon>
        <taxon>Sphingobium</taxon>
    </lineage>
</organism>
<dbReference type="Proteomes" id="UP000015523">
    <property type="component" value="Unassembled WGS sequence"/>
</dbReference>
<evidence type="ECO:0000313" key="2">
    <source>
        <dbReference type="Proteomes" id="UP000015523"/>
    </source>
</evidence>